<keyword evidence="5" id="KW-0547">Nucleotide-binding</keyword>
<dbReference type="PRINTS" id="PR00120">
    <property type="entry name" value="HATPASE"/>
</dbReference>
<protein>
    <submittedName>
        <fullName evidence="13">Cu2+-exporting ATPase</fullName>
    </submittedName>
</protein>
<comment type="similarity">
    <text evidence="2">Belongs to the cation transport ATPase (P-type) (TC 3.A.3) family. Type IB subfamily.</text>
</comment>
<keyword evidence="6" id="KW-0067">ATP-binding</keyword>
<dbReference type="RefSeq" id="WP_209546738.1">
    <property type="nucleotide sequence ID" value="NZ_BAAADX010000002.1"/>
</dbReference>
<evidence type="ECO:0000259" key="12">
    <source>
        <dbReference type="PROSITE" id="PS50846"/>
    </source>
</evidence>
<organism evidence="13 14">
    <name type="scientific">Halorubrum trapanicum</name>
    <dbReference type="NCBI Taxonomy" id="29284"/>
    <lineage>
        <taxon>Archaea</taxon>
        <taxon>Methanobacteriati</taxon>
        <taxon>Methanobacteriota</taxon>
        <taxon>Stenosarchaea group</taxon>
        <taxon>Halobacteria</taxon>
        <taxon>Halobacteriales</taxon>
        <taxon>Haloferacaceae</taxon>
        <taxon>Halorubrum</taxon>
    </lineage>
</organism>
<dbReference type="InterPro" id="IPR023298">
    <property type="entry name" value="ATPase_P-typ_TM_dom_sf"/>
</dbReference>
<dbReference type="SFLD" id="SFLDF00027">
    <property type="entry name" value="p-type_atpase"/>
    <property type="match status" value="1"/>
</dbReference>
<evidence type="ECO:0000256" key="5">
    <source>
        <dbReference type="ARBA" id="ARBA00022741"/>
    </source>
</evidence>
<dbReference type="Proteomes" id="UP000770586">
    <property type="component" value="Unassembled WGS sequence"/>
</dbReference>
<dbReference type="NCBIfam" id="TIGR01494">
    <property type="entry name" value="ATPase_P-type"/>
    <property type="match status" value="2"/>
</dbReference>
<feature type="transmembrane region" description="Helical" evidence="11">
    <location>
        <begin position="296"/>
        <end position="314"/>
    </location>
</feature>
<dbReference type="SUPFAM" id="SSF81653">
    <property type="entry name" value="Calcium ATPase, transduction domain A"/>
    <property type="match status" value="1"/>
</dbReference>
<dbReference type="InterPro" id="IPR059000">
    <property type="entry name" value="ATPase_P-type_domA"/>
</dbReference>
<proteinExistence type="inferred from homology"/>
<dbReference type="Gene3D" id="3.40.1110.10">
    <property type="entry name" value="Calcium-transporting ATPase, cytoplasmic domain N"/>
    <property type="match status" value="1"/>
</dbReference>
<evidence type="ECO:0000256" key="11">
    <source>
        <dbReference type="SAM" id="Phobius"/>
    </source>
</evidence>
<dbReference type="Gene3D" id="3.30.70.100">
    <property type="match status" value="1"/>
</dbReference>
<dbReference type="SFLD" id="SFLDG00002">
    <property type="entry name" value="C1.7:_P-type_atpase_like"/>
    <property type="match status" value="1"/>
</dbReference>
<sequence length="862" mass="88530">MSEAPPSAGSGAAARDDPAVCTLCELPTEGVDVTDDDGNRFCCTGCRDVYGALGDVDVDADAVRERRRANGDGEGDADARGADATTAAEAADADRDVPDGHEATYLEVDGMHCATCEAFIETVATDADGVSAASASYVTDTVRIDRDPDAVTVDDLTETVSGLGYSAYARDDAFSRRQAHNLATARLAAGVIVGMAVMLQYITLIYPTYFAFPFYDQLTLTYLNEAMASTSGTYFFIVIGVLTTIVLFFTGKPILRGAYVSARTRSPNMDLLVAIAAVSAYLYSTLAVIFVESPSIYYDVTVAIIVVVTVGNHYEDSVKDRATELLSEVTAVQVEDARRLTAEGETESVAVDALEPGDRLLVRAGERVPVDGEAVDGDAAVDESVVTGESLPVRKVAGDAVVGGSVVTDGSLTVAVGPDATSSLDRVAELVYDLQSGNHGVQKLADRLATVFVPAVLVIAAVAAGASLALGSAPTDAMLVGLTVLIVSCPCALGLATPLAVAAGIRDALERNIVVFDDTVFERIREADTVVFDKTGTLTTGEMRLIDRAVDDDLLRLAAALESRSAHPVGQAIAAARSAADAVDAGPGETGDDGATPAVADGGAEEIDAPTDGGDGPAVESFESHARGVSGVVDGVEVVVGHPDLFDERGWAVPDGVREAVADARDVGRVPVAVGRDGAAEGYVVVGDELRDGWEETVTALDDSGVEVIVLTGDDERAAAVFADHDAISSVFAGVPPEGKAEAVGRLKERGVTVMVGDGTNDAPALAAADLGVALGGGTAMAADAADAAIVDDELGSVATVFELARAAGRRVKGNIGWAFCYNAVAIPLAATGLLNPLFAAVAMGASSLLVVTNSSRALLDD</sequence>
<dbReference type="SUPFAM" id="SSF55008">
    <property type="entry name" value="HMA, heavy metal-associated domain"/>
    <property type="match status" value="1"/>
</dbReference>
<evidence type="ECO:0000256" key="8">
    <source>
        <dbReference type="ARBA" id="ARBA00022989"/>
    </source>
</evidence>
<dbReference type="InterPro" id="IPR044492">
    <property type="entry name" value="P_typ_ATPase_HD_dom"/>
</dbReference>
<evidence type="ECO:0000313" key="13">
    <source>
        <dbReference type="EMBL" id="MBP1902056.1"/>
    </source>
</evidence>
<keyword evidence="14" id="KW-1185">Reference proteome</keyword>
<evidence type="ECO:0000256" key="4">
    <source>
        <dbReference type="ARBA" id="ARBA00022723"/>
    </source>
</evidence>
<dbReference type="InterPro" id="IPR036163">
    <property type="entry name" value="HMA_dom_sf"/>
</dbReference>
<dbReference type="InterPro" id="IPR036412">
    <property type="entry name" value="HAD-like_sf"/>
</dbReference>
<dbReference type="AlphaFoldDB" id="A0A8J7UNN9"/>
<dbReference type="GO" id="GO:0016020">
    <property type="term" value="C:membrane"/>
    <property type="evidence" value="ECO:0007669"/>
    <property type="project" value="InterPro"/>
</dbReference>
<keyword evidence="4" id="KW-0479">Metal-binding</keyword>
<evidence type="ECO:0000256" key="10">
    <source>
        <dbReference type="SAM" id="MobiDB-lite"/>
    </source>
</evidence>
<evidence type="ECO:0000256" key="3">
    <source>
        <dbReference type="ARBA" id="ARBA00022692"/>
    </source>
</evidence>
<evidence type="ECO:0000313" key="14">
    <source>
        <dbReference type="Proteomes" id="UP000770586"/>
    </source>
</evidence>
<dbReference type="InterPro" id="IPR008250">
    <property type="entry name" value="ATPase_P-typ_transduc_dom_A_sf"/>
</dbReference>
<dbReference type="InterPro" id="IPR006121">
    <property type="entry name" value="HMA_dom"/>
</dbReference>
<feature type="transmembrane region" description="Helical" evidence="11">
    <location>
        <begin position="232"/>
        <end position="250"/>
    </location>
</feature>
<keyword evidence="9 11" id="KW-0472">Membrane</keyword>
<dbReference type="InterPro" id="IPR023214">
    <property type="entry name" value="HAD_sf"/>
</dbReference>
<dbReference type="GO" id="GO:0055070">
    <property type="term" value="P:copper ion homeostasis"/>
    <property type="evidence" value="ECO:0007669"/>
    <property type="project" value="TreeGrafter"/>
</dbReference>
<feature type="transmembrane region" description="Helical" evidence="11">
    <location>
        <begin position="448"/>
        <end position="471"/>
    </location>
</feature>
<feature type="region of interest" description="Disordered" evidence="10">
    <location>
        <begin position="67"/>
        <end position="99"/>
    </location>
</feature>
<feature type="transmembrane region" description="Helical" evidence="11">
    <location>
        <begin position="816"/>
        <end position="835"/>
    </location>
</feature>
<dbReference type="GO" id="GO:0016887">
    <property type="term" value="F:ATP hydrolysis activity"/>
    <property type="evidence" value="ECO:0007669"/>
    <property type="project" value="InterPro"/>
</dbReference>
<keyword evidence="7" id="KW-1278">Translocase</keyword>
<feature type="transmembrane region" description="Helical" evidence="11">
    <location>
        <begin position="187"/>
        <end position="212"/>
    </location>
</feature>
<keyword evidence="3 11" id="KW-0812">Transmembrane</keyword>
<dbReference type="Gene3D" id="3.40.50.1000">
    <property type="entry name" value="HAD superfamily/HAD-like"/>
    <property type="match status" value="1"/>
</dbReference>
<evidence type="ECO:0000256" key="7">
    <source>
        <dbReference type="ARBA" id="ARBA00022967"/>
    </source>
</evidence>
<dbReference type="PRINTS" id="PR00119">
    <property type="entry name" value="CATATPASE"/>
</dbReference>
<dbReference type="InterPro" id="IPR001757">
    <property type="entry name" value="P_typ_ATPase"/>
</dbReference>
<dbReference type="InterPro" id="IPR018303">
    <property type="entry name" value="ATPase_P-typ_P_site"/>
</dbReference>
<dbReference type="GO" id="GO:0012505">
    <property type="term" value="C:endomembrane system"/>
    <property type="evidence" value="ECO:0007669"/>
    <property type="project" value="UniProtKB-SubCell"/>
</dbReference>
<dbReference type="InterPro" id="IPR027256">
    <property type="entry name" value="P-typ_ATPase_IB"/>
</dbReference>
<gene>
    <name evidence="13" type="ORF">J2744_001739</name>
</gene>
<feature type="compositionally biased region" description="Basic and acidic residues" evidence="10">
    <location>
        <begin position="67"/>
        <end position="81"/>
    </location>
</feature>
<dbReference type="InterPro" id="IPR023299">
    <property type="entry name" value="ATPase_P-typ_cyto_dom_N"/>
</dbReference>
<dbReference type="Gene3D" id="2.70.150.10">
    <property type="entry name" value="Calcium-transporting ATPase, cytoplasmic transduction domain A"/>
    <property type="match status" value="1"/>
</dbReference>
<evidence type="ECO:0000256" key="1">
    <source>
        <dbReference type="ARBA" id="ARBA00004127"/>
    </source>
</evidence>
<dbReference type="GO" id="GO:0005507">
    <property type="term" value="F:copper ion binding"/>
    <property type="evidence" value="ECO:0007669"/>
    <property type="project" value="TreeGrafter"/>
</dbReference>
<dbReference type="SFLD" id="SFLDS00003">
    <property type="entry name" value="Haloacid_Dehalogenase"/>
    <property type="match status" value="1"/>
</dbReference>
<feature type="transmembrane region" description="Helical" evidence="11">
    <location>
        <begin position="477"/>
        <end position="501"/>
    </location>
</feature>
<dbReference type="NCBIfam" id="TIGR01525">
    <property type="entry name" value="ATPase-IB_hvy"/>
    <property type="match status" value="1"/>
</dbReference>
<dbReference type="EMBL" id="JAGGKE010000006">
    <property type="protein sequence ID" value="MBP1902056.1"/>
    <property type="molecule type" value="Genomic_DNA"/>
</dbReference>
<evidence type="ECO:0000256" key="2">
    <source>
        <dbReference type="ARBA" id="ARBA00006024"/>
    </source>
</evidence>
<comment type="subcellular location">
    <subcellularLocation>
        <location evidence="1">Endomembrane system</location>
        <topology evidence="1">Multi-pass membrane protein</topology>
    </subcellularLocation>
</comment>
<name>A0A8J7UNN9_9EURY</name>
<feature type="transmembrane region" description="Helical" evidence="11">
    <location>
        <begin position="271"/>
        <end position="290"/>
    </location>
</feature>
<keyword evidence="8 11" id="KW-1133">Transmembrane helix</keyword>
<dbReference type="Pfam" id="PF00122">
    <property type="entry name" value="E1-E2_ATPase"/>
    <property type="match status" value="1"/>
</dbReference>
<accession>A0A8J7UNN9</accession>
<feature type="region of interest" description="Disordered" evidence="10">
    <location>
        <begin position="580"/>
        <end position="618"/>
    </location>
</feature>
<dbReference type="PROSITE" id="PS50846">
    <property type="entry name" value="HMA_2"/>
    <property type="match status" value="1"/>
</dbReference>
<dbReference type="GO" id="GO:0005524">
    <property type="term" value="F:ATP binding"/>
    <property type="evidence" value="ECO:0007669"/>
    <property type="project" value="UniProtKB-KW"/>
</dbReference>
<dbReference type="OrthoDB" id="8588at2157"/>
<dbReference type="PROSITE" id="PS00154">
    <property type="entry name" value="ATPASE_E1_E2"/>
    <property type="match status" value="1"/>
</dbReference>
<evidence type="ECO:0000256" key="9">
    <source>
        <dbReference type="ARBA" id="ARBA00023136"/>
    </source>
</evidence>
<dbReference type="PANTHER" id="PTHR43520">
    <property type="entry name" value="ATP7, ISOFORM B"/>
    <property type="match status" value="1"/>
</dbReference>
<dbReference type="CDD" id="cd00371">
    <property type="entry name" value="HMA"/>
    <property type="match status" value="1"/>
</dbReference>
<dbReference type="PANTHER" id="PTHR43520:SF8">
    <property type="entry name" value="P-TYPE CU(+) TRANSPORTER"/>
    <property type="match status" value="1"/>
</dbReference>
<dbReference type="GO" id="GO:0043682">
    <property type="term" value="F:P-type divalent copper transporter activity"/>
    <property type="evidence" value="ECO:0007669"/>
    <property type="project" value="TreeGrafter"/>
</dbReference>
<dbReference type="PROSITE" id="PS01229">
    <property type="entry name" value="COF_2"/>
    <property type="match status" value="1"/>
</dbReference>
<reference evidence="13 14" key="1">
    <citation type="submission" date="2021-03" db="EMBL/GenBank/DDBJ databases">
        <title>Genomic Encyclopedia of Type Strains, Phase IV (KMG-IV): sequencing the most valuable type-strain genomes for metagenomic binning, comparative biology and taxonomic classification.</title>
        <authorList>
            <person name="Goeker M."/>
        </authorList>
    </citation>
    <scope>NUCLEOTIDE SEQUENCE [LARGE SCALE GENOMIC DNA]</scope>
    <source>
        <strain evidence="13 14">DSM 12287</strain>
    </source>
</reference>
<evidence type="ECO:0000256" key="6">
    <source>
        <dbReference type="ARBA" id="ARBA00022840"/>
    </source>
</evidence>
<dbReference type="Pfam" id="PF00702">
    <property type="entry name" value="Hydrolase"/>
    <property type="match status" value="1"/>
</dbReference>
<dbReference type="SUPFAM" id="SSF56784">
    <property type="entry name" value="HAD-like"/>
    <property type="match status" value="1"/>
</dbReference>
<dbReference type="Pfam" id="PF00403">
    <property type="entry name" value="HMA"/>
    <property type="match status" value="1"/>
</dbReference>
<feature type="domain" description="HMA" evidence="12">
    <location>
        <begin position="102"/>
        <end position="168"/>
    </location>
</feature>
<comment type="caution">
    <text evidence="13">The sequence shown here is derived from an EMBL/GenBank/DDBJ whole genome shotgun (WGS) entry which is preliminary data.</text>
</comment>
<dbReference type="SUPFAM" id="SSF81665">
    <property type="entry name" value="Calcium ATPase, transmembrane domain M"/>
    <property type="match status" value="1"/>
</dbReference>